<reference evidence="2 3" key="1">
    <citation type="journal article" date="2020" name="G3 (Bethesda)">
        <title>Genetic Underpinnings of Host Manipulation by Ophiocordyceps as Revealed by Comparative Transcriptomics.</title>
        <authorList>
            <person name="Will I."/>
            <person name="Das B."/>
            <person name="Trinh T."/>
            <person name="Brachmann A."/>
            <person name="Ohm R.A."/>
            <person name="de Bekker C."/>
        </authorList>
    </citation>
    <scope>NUCLEOTIDE SEQUENCE [LARGE SCALE GENOMIC DNA]</scope>
    <source>
        <strain evidence="2 3">EC05</strain>
    </source>
</reference>
<comment type="caution">
    <text evidence="2">The sequence shown here is derived from an EMBL/GenBank/DDBJ whole genome shotgun (WGS) entry which is preliminary data.</text>
</comment>
<keyword evidence="3" id="KW-1185">Reference proteome</keyword>
<dbReference type="EMBL" id="JAACLJ010000001">
    <property type="protein sequence ID" value="KAF4595782.1"/>
    <property type="molecule type" value="Genomic_DNA"/>
</dbReference>
<dbReference type="OrthoDB" id="5232891at2759"/>
<sequence>MRRRPLWNMSLDLRGHSSIDREQQSPTHGRRRRSALSIASGLKPSRERLQRLWPGSKSANAKDDDVNNLGTVVCLADVQMGALNFREPRALGRQNDSRSDAWVEEDQSEAMTTVASPTRSQPPPPVTPLSCSLSPSPFSPPPLPPPSYTPPSVPELSPAERNEFIGKDDRLPTLPTVTYRRRPKKPIRTIGQLDPGGVSRTSSVSTIARQYRELVEYPDDEFGYEPVSRHGRMPSRRGRYGSRRRSRLASSLLSDNSKLVGCEDVRLLKPVDLATPPATPPLAQRKGEEESYPRLHSGFELLTRELASGLESRFSSASQNTPGLQILVMIEAYERLRDQISAREPQNTQVKEAIDSWLGALHAVHERMAGDIAMSDSEYEE</sequence>
<evidence type="ECO:0000256" key="1">
    <source>
        <dbReference type="SAM" id="MobiDB-lite"/>
    </source>
</evidence>
<feature type="compositionally biased region" description="Basic and acidic residues" evidence="1">
    <location>
        <begin position="158"/>
        <end position="171"/>
    </location>
</feature>
<feature type="region of interest" description="Disordered" evidence="1">
    <location>
        <begin position="226"/>
        <end position="245"/>
    </location>
</feature>
<evidence type="ECO:0000313" key="3">
    <source>
        <dbReference type="Proteomes" id="UP000562929"/>
    </source>
</evidence>
<feature type="compositionally biased region" description="Basic and acidic residues" evidence="1">
    <location>
        <begin position="91"/>
        <end position="101"/>
    </location>
</feature>
<dbReference type="Proteomes" id="UP000562929">
    <property type="component" value="Unassembled WGS sequence"/>
</dbReference>
<name>A0A8H4VH22_9HYPO</name>
<feature type="compositionally biased region" description="Pro residues" evidence="1">
    <location>
        <begin position="137"/>
        <end position="153"/>
    </location>
</feature>
<feature type="region of interest" description="Disordered" evidence="1">
    <location>
        <begin position="91"/>
        <end position="201"/>
    </location>
</feature>
<gene>
    <name evidence="2" type="ORF">GQ602_001395</name>
</gene>
<proteinExistence type="predicted"/>
<dbReference type="AlphaFoldDB" id="A0A8H4VH22"/>
<organism evidence="2 3">
    <name type="scientific">Ophiocordyceps camponoti-floridani</name>
    <dbReference type="NCBI Taxonomy" id="2030778"/>
    <lineage>
        <taxon>Eukaryota</taxon>
        <taxon>Fungi</taxon>
        <taxon>Dikarya</taxon>
        <taxon>Ascomycota</taxon>
        <taxon>Pezizomycotina</taxon>
        <taxon>Sordariomycetes</taxon>
        <taxon>Hypocreomycetidae</taxon>
        <taxon>Hypocreales</taxon>
        <taxon>Ophiocordycipitaceae</taxon>
        <taxon>Ophiocordyceps</taxon>
    </lineage>
</organism>
<feature type="region of interest" description="Disordered" evidence="1">
    <location>
        <begin position="15"/>
        <end position="40"/>
    </location>
</feature>
<protein>
    <submittedName>
        <fullName evidence="2">Mating-type switching protein swi10</fullName>
    </submittedName>
</protein>
<accession>A0A8H4VH22</accession>
<evidence type="ECO:0000313" key="2">
    <source>
        <dbReference type="EMBL" id="KAF4595782.1"/>
    </source>
</evidence>
<feature type="compositionally biased region" description="Basic residues" evidence="1">
    <location>
        <begin position="229"/>
        <end position="245"/>
    </location>
</feature>